<dbReference type="SUPFAM" id="SSF81606">
    <property type="entry name" value="PP2C-like"/>
    <property type="match status" value="1"/>
</dbReference>
<gene>
    <name evidence="2" type="ORF">CTOB1V02_LOCUS8612</name>
</gene>
<dbReference type="PANTHER" id="PTHR47992">
    <property type="entry name" value="PROTEIN PHOSPHATASE"/>
    <property type="match status" value="1"/>
</dbReference>
<feature type="domain" description="PPM-type phosphatase" evidence="1">
    <location>
        <begin position="97"/>
        <end position="367"/>
    </location>
</feature>
<reference evidence="2" key="1">
    <citation type="submission" date="2020-11" db="EMBL/GenBank/DDBJ databases">
        <authorList>
            <person name="Tran Van P."/>
        </authorList>
    </citation>
    <scope>NUCLEOTIDE SEQUENCE</scope>
</reference>
<dbReference type="GO" id="GO:0004722">
    <property type="term" value="F:protein serine/threonine phosphatase activity"/>
    <property type="evidence" value="ECO:0007669"/>
    <property type="project" value="InterPro"/>
</dbReference>
<evidence type="ECO:0000313" key="2">
    <source>
        <dbReference type="EMBL" id="CAD7230756.1"/>
    </source>
</evidence>
<dbReference type="EMBL" id="OB662930">
    <property type="protein sequence ID" value="CAD7230756.1"/>
    <property type="molecule type" value="Genomic_DNA"/>
</dbReference>
<dbReference type="SMART" id="SM00332">
    <property type="entry name" value="PP2Cc"/>
    <property type="match status" value="1"/>
</dbReference>
<organism evidence="2">
    <name type="scientific">Cyprideis torosa</name>
    <dbReference type="NCBI Taxonomy" id="163714"/>
    <lineage>
        <taxon>Eukaryota</taxon>
        <taxon>Metazoa</taxon>
        <taxon>Ecdysozoa</taxon>
        <taxon>Arthropoda</taxon>
        <taxon>Crustacea</taxon>
        <taxon>Oligostraca</taxon>
        <taxon>Ostracoda</taxon>
        <taxon>Podocopa</taxon>
        <taxon>Podocopida</taxon>
        <taxon>Cytherocopina</taxon>
        <taxon>Cytheroidea</taxon>
        <taxon>Cytherideidae</taxon>
        <taxon>Cyprideis</taxon>
    </lineage>
</organism>
<name>A0A7R8WHW0_9CRUS</name>
<dbReference type="InterPro" id="IPR001932">
    <property type="entry name" value="PPM-type_phosphatase-like_dom"/>
</dbReference>
<dbReference type="OrthoDB" id="416093at2759"/>
<dbReference type="CDD" id="cd00143">
    <property type="entry name" value="PP2Cc"/>
    <property type="match status" value="1"/>
</dbReference>
<dbReference type="Gene3D" id="3.60.40.10">
    <property type="entry name" value="PPM-type phosphatase domain"/>
    <property type="match status" value="1"/>
</dbReference>
<sequence>MFRGSCTALNRSFRVQCVSVLLQRPLCSSQILCAQAWIVENRKTHQASQGANWEDEEAKKIKSRVMDKLGQWGTRMDLQVESTLKYGKPVPLVKADTIGYHSEKGRRAYNEDRVLVHSFNDDLILCAVFDGHGGAQCADFAAENFVSALNNEGGCLKDPNSDLLKVLRIGFETIERDFQAKVRRSGRELKNCGSTATVALLRRGTHLVVGQLGDSRAILSRNGEAKLLTPIHEPTNPIEEVSKAPIHEATNPIEEERVVKGGGRITSDSTGRALVNGRLAMTRSLGDASLKGYGVSAEPEIRSFKVKHAVDNFLVLVTDGVSDVLRDQEICEVAKGETAKEAAKSVVDQAILFNSQVSALSPPVPVP</sequence>
<proteinExistence type="predicted"/>
<protein>
    <recommendedName>
        <fullName evidence="1">PPM-type phosphatase domain-containing protein</fullName>
    </recommendedName>
</protein>
<dbReference type="Pfam" id="PF00481">
    <property type="entry name" value="PP2C"/>
    <property type="match status" value="1"/>
</dbReference>
<dbReference type="InterPro" id="IPR015655">
    <property type="entry name" value="PP2C"/>
</dbReference>
<dbReference type="InterPro" id="IPR036457">
    <property type="entry name" value="PPM-type-like_dom_sf"/>
</dbReference>
<dbReference type="PROSITE" id="PS51746">
    <property type="entry name" value="PPM_2"/>
    <property type="match status" value="1"/>
</dbReference>
<accession>A0A7R8WHW0</accession>
<evidence type="ECO:0000259" key="1">
    <source>
        <dbReference type="PROSITE" id="PS51746"/>
    </source>
</evidence>
<dbReference type="SMART" id="SM00331">
    <property type="entry name" value="PP2C_SIG"/>
    <property type="match status" value="1"/>
</dbReference>
<dbReference type="AlphaFoldDB" id="A0A7R8WHW0"/>